<keyword evidence="2" id="KW-0812">Transmembrane</keyword>
<name>A0A4D9DYS4_9SAUR</name>
<comment type="caution">
    <text evidence="3">The sequence shown here is derived from an EMBL/GenBank/DDBJ whole genome shotgun (WGS) entry which is preliminary data.</text>
</comment>
<organism evidence="3 4">
    <name type="scientific">Platysternon megacephalum</name>
    <name type="common">big-headed turtle</name>
    <dbReference type="NCBI Taxonomy" id="55544"/>
    <lineage>
        <taxon>Eukaryota</taxon>
        <taxon>Metazoa</taxon>
        <taxon>Chordata</taxon>
        <taxon>Craniata</taxon>
        <taxon>Vertebrata</taxon>
        <taxon>Euteleostomi</taxon>
        <taxon>Archelosauria</taxon>
        <taxon>Testudinata</taxon>
        <taxon>Testudines</taxon>
        <taxon>Cryptodira</taxon>
        <taxon>Durocryptodira</taxon>
        <taxon>Testudinoidea</taxon>
        <taxon>Platysternidae</taxon>
        <taxon>Platysternon</taxon>
    </lineage>
</organism>
<dbReference type="OrthoDB" id="9410218at2759"/>
<dbReference type="EMBL" id="QXTE01000175">
    <property type="protein sequence ID" value="TFK02739.1"/>
    <property type="molecule type" value="Genomic_DNA"/>
</dbReference>
<accession>A0A4D9DYS4</accession>
<feature type="compositionally biased region" description="Basic and acidic residues" evidence="1">
    <location>
        <begin position="97"/>
        <end position="106"/>
    </location>
</feature>
<evidence type="ECO:0000313" key="4">
    <source>
        <dbReference type="Proteomes" id="UP000297703"/>
    </source>
</evidence>
<feature type="region of interest" description="Disordered" evidence="1">
    <location>
        <begin position="97"/>
        <end position="120"/>
    </location>
</feature>
<proteinExistence type="predicted"/>
<keyword evidence="2" id="KW-1133">Transmembrane helix</keyword>
<protein>
    <submittedName>
        <fullName evidence="3">Protein FAM47E-like</fullName>
    </submittedName>
</protein>
<keyword evidence="4" id="KW-1185">Reference proteome</keyword>
<evidence type="ECO:0000256" key="1">
    <source>
        <dbReference type="SAM" id="MobiDB-lite"/>
    </source>
</evidence>
<sequence length="365" mass="39780">MFGSLCHPPAAARPLNVTDSSVASQMISSSCGKVRDASGSEKLCTEPAAVLGPASRMSVLQGETVEDQDLPPEKEPSEKSCCHYLNMPASLCEPRNQVEMESRDRQVPSASSEPVSLRPEDSDFLPSVRLAGILCLVFILVSLFLIYGNTGRVPFNHCRALSSNGVCSLDYKLSPFRLLFPSQPETTWRALQRSVSGLRWADHPEGFGVSLVAVGLGDVRNTLFCLSKWTLSLLATGQGLPHSVRVQILDYKSTQLPWGGYPETGTYLSIIYEREKFAPYGMTVAIQRSFDGSPFGTETTLALLTNSTDQAGENSLHNLTSSLVSDILSSIYRTGRVPDKLWATARSLPVLVIRPEPYLEGGFIC</sequence>
<reference evidence="3 4" key="1">
    <citation type="submission" date="2019-04" db="EMBL/GenBank/DDBJ databases">
        <title>Draft genome of the big-headed turtle Platysternon megacephalum.</title>
        <authorList>
            <person name="Gong S."/>
        </authorList>
    </citation>
    <scope>NUCLEOTIDE SEQUENCE [LARGE SCALE GENOMIC DNA]</scope>
    <source>
        <strain evidence="3">DO16091913</strain>
        <tissue evidence="3">Muscle</tissue>
    </source>
</reference>
<evidence type="ECO:0000256" key="2">
    <source>
        <dbReference type="SAM" id="Phobius"/>
    </source>
</evidence>
<dbReference type="AlphaFoldDB" id="A0A4D9DYS4"/>
<gene>
    <name evidence="3" type="ORF">DR999_PMT14876</name>
</gene>
<evidence type="ECO:0000313" key="3">
    <source>
        <dbReference type="EMBL" id="TFK02739.1"/>
    </source>
</evidence>
<feature type="transmembrane region" description="Helical" evidence="2">
    <location>
        <begin position="128"/>
        <end position="148"/>
    </location>
</feature>
<dbReference type="Proteomes" id="UP000297703">
    <property type="component" value="Unassembled WGS sequence"/>
</dbReference>
<keyword evidence="2" id="KW-0472">Membrane</keyword>
<reference evidence="3 4" key="2">
    <citation type="submission" date="2019-04" db="EMBL/GenBank/DDBJ databases">
        <title>The genome sequence of big-headed turtle.</title>
        <authorList>
            <person name="Gong S."/>
        </authorList>
    </citation>
    <scope>NUCLEOTIDE SEQUENCE [LARGE SCALE GENOMIC DNA]</scope>
    <source>
        <strain evidence="3">DO16091913</strain>
        <tissue evidence="3">Muscle</tissue>
    </source>
</reference>